<gene>
    <name evidence="3" type="ORF">AQI95_34675</name>
</gene>
<accession>A0A101NWA3</accession>
<evidence type="ECO:0000313" key="4">
    <source>
        <dbReference type="Proteomes" id="UP000053127"/>
    </source>
</evidence>
<dbReference type="AlphaFoldDB" id="A0A101NWA3"/>
<dbReference type="InterPro" id="IPR036291">
    <property type="entry name" value="NAD(P)-bd_dom_sf"/>
</dbReference>
<protein>
    <recommendedName>
        <fullName evidence="2">NAD-dependent epimerase/dehydratase domain-containing protein</fullName>
    </recommendedName>
</protein>
<dbReference type="OrthoDB" id="3360397at2"/>
<evidence type="ECO:0000259" key="2">
    <source>
        <dbReference type="Pfam" id="PF01370"/>
    </source>
</evidence>
<comment type="caution">
    <text evidence="3">The sequence shown here is derived from an EMBL/GenBank/DDBJ whole genome shotgun (WGS) entry which is preliminary data.</text>
</comment>
<dbReference type="SUPFAM" id="SSF51735">
    <property type="entry name" value="NAD(P)-binding Rossmann-fold domains"/>
    <property type="match status" value="1"/>
</dbReference>
<dbReference type="STRING" id="67386.AQI95_34675"/>
<comment type="similarity">
    <text evidence="1">Belongs to the NAD(P)-dependent epimerase/dehydratase family.</text>
</comment>
<name>A0A101NWA3_9ACTN</name>
<organism evidence="3 4">
    <name type="scientific">Streptomyces yokosukanensis</name>
    <dbReference type="NCBI Taxonomy" id="67386"/>
    <lineage>
        <taxon>Bacteria</taxon>
        <taxon>Bacillati</taxon>
        <taxon>Actinomycetota</taxon>
        <taxon>Actinomycetes</taxon>
        <taxon>Kitasatosporales</taxon>
        <taxon>Streptomycetaceae</taxon>
        <taxon>Streptomyces</taxon>
    </lineage>
</organism>
<keyword evidence="4" id="KW-1185">Reference proteome</keyword>
<dbReference type="EMBL" id="LMWN01000049">
    <property type="protein sequence ID" value="KUN00445.1"/>
    <property type="molecule type" value="Genomic_DNA"/>
</dbReference>
<reference evidence="3 4" key="1">
    <citation type="submission" date="2015-10" db="EMBL/GenBank/DDBJ databases">
        <title>Draft genome sequence of Streptomyces yokosukanensis DSM 40224, type strain for the species Streptomyces yokosukanensis.</title>
        <authorList>
            <person name="Ruckert C."/>
            <person name="Winkler A."/>
            <person name="Kalinowski J."/>
            <person name="Kampfer P."/>
            <person name="Glaeser S."/>
        </authorList>
    </citation>
    <scope>NUCLEOTIDE SEQUENCE [LARGE SCALE GENOMIC DNA]</scope>
    <source>
        <strain evidence="3 4">DSM 40224</strain>
    </source>
</reference>
<dbReference type="InterPro" id="IPR001509">
    <property type="entry name" value="Epimerase_deHydtase"/>
</dbReference>
<dbReference type="Pfam" id="PF01370">
    <property type="entry name" value="Epimerase"/>
    <property type="match status" value="1"/>
</dbReference>
<evidence type="ECO:0000313" key="3">
    <source>
        <dbReference type="EMBL" id="KUN00445.1"/>
    </source>
</evidence>
<evidence type="ECO:0000256" key="1">
    <source>
        <dbReference type="ARBA" id="ARBA00007637"/>
    </source>
</evidence>
<dbReference type="RefSeq" id="WP_067133438.1">
    <property type="nucleotide sequence ID" value="NZ_KQ948223.1"/>
</dbReference>
<dbReference type="Gene3D" id="3.40.50.720">
    <property type="entry name" value="NAD(P)-binding Rossmann-like Domain"/>
    <property type="match status" value="1"/>
</dbReference>
<dbReference type="PANTHER" id="PTHR43000">
    <property type="entry name" value="DTDP-D-GLUCOSE 4,6-DEHYDRATASE-RELATED"/>
    <property type="match status" value="1"/>
</dbReference>
<feature type="domain" description="NAD-dependent epimerase/dehydratase" evidence="2">
    <location>
        <begin position="15"/>
        <end position="176"/>
    </location>
</feature>
<dbReference type="Proteomes" id="UP000053127">
    <property type="component" value="Unassembled WGS sequence"/>
</dbReference>
<proteinExistence type="inferred from homology"/>
<sequence length="255" mass="28000">MEIIGNGFLAHHLHAIAHKHPHAVALAAGVSRVGLSEEEPFAREARLVLDVARRCRRTGRTLVLFSTASAGLYGGPDCSGREDCPHPTSPYGHHKLAMEHLVRDTGCSRLILRLGHLVGRHQASHQLIPVMVRQVESGTARISRHTRRDLLDIRHFVGIVDSLLAAGVVNDTINLASGTAVPVDDIVTHIAAILGRRPNREYVQLGSDHQVSVRKLHSLLPRGMGEHHHEDYRTVLDRHVPHYASTVAAHGARPH</sequence>